<dbReference type="Gene3D" id="3.40.190.290">
    <property type="match status" value="1"/>
</dbReference>
<dbReference type="InterPro" id="IPR050950">
    <property type="entry name" value="HTH-type_LysR_regulators"/>
</dbReference>
<comment type="similarity">
    <text evidence="1">Belongs to the LysR transcriptional regulatory family.</text>
</comment>
<keyword evidence="2" id="KW-0805">Transcription regulation</keyword>
<dbReference type="PROSITE" id="PS50931">
    <property type="entry name" value="HTH_LYSR"/>
    <property type="match status" value="1"/>
</dbReference>
<proteinExistence type="inferred from homology"/>
<dbReference type="PANTHER" id="PTHR30419">
    <property type="entry name" value="HTH-TYPE TRANSCRIPTIONAL REGULATOR YBHD"/>
    <property type="match status" value="1"/>
</dbReference>
<sequence>MRSIFSLWQYTVFVTVADQGGIRGAAEQLGRTTSAISMMLKQMEQEAGAPLFEGERKTTLTRFGKFAYDQARSLLEHSDRVSRSLGAHAQNGEGQIETALLPSVAAAFLPKTLLRLSVEAPTISVRVRDLDTQGIQQAVSHEHVEIGIASYSSAVAIRYEALFSEPLAVVCKCDDPLSRLGRPVEWTDLADHDLIANNSYMRTAIPDILSRESKAPKLEILNIISLLAVVRAGVGITILPALSRHQDKSGLAFLRIADPTARRTVYMLTHADRSLSPAAQRFADVLKSVISEHAEEYQLSFDHGVPHGRPGA</sequence>
<dbReference type="PANTHER" id="PTHR30419:SF8">
    <property type="entry name" value="NITROGEN ASSIMILATION TRANSCRIPTIONAL ACTIVATOR-RELATED"/>
    <property type="match status" value="1"/>
</dbReference>
<dbReference type="Gene3D" id="1.10.10.10">
    <property type="entry name" value="Winged helix-like DNA-binding domain superfamily/Winged helix DNA-binding domain"/>
    <property type="match status" value="1"/>
</dbReference>
<dbReference type="Proteomes" id="UP001205601">
    <property type="component" value="Unassembled WGS sequence"/>
</dbReference>
<dbReference type="EMBL" id="JAOCQF010000005">
    <property type="protein sequence ID" value="MCT8331581.1"/>
    <property type="molecule type" value="Genomic_DNA"/>
</dbReference>
<evidence type="ECO:0000256" key="3">
    <source>
        <dbReference type="ARBA" id="ARBA00023125"/>
    </source>
</evidence>
<dbReference type="InterPro" id="IPR000847">
    <property type="entry name" value="LysR_HTH_N"/>
</dbReference>
<dbReference type="InterPro" id="IPR036390">
    <property type="entry name" value="WH_DNA-bd_sf"/>
</dbReference>
<keyword evidence="4" id="KW-0804">Transcription</keyword>
<reference evidence="7" key="1">
    <citation type="submission" date="2023-07" db="EMBL/GenBank/DDBJ databases">
        <title>Defluviimonas sediminis sp. nov., isolated from mangrove sediment.</title>
        <authorList>
            <person name="Liu L."/>
            <person name="Li J."/>
            <person name="Huang Y."/>
            <person name="Pan J."/>
            <person name="Li M."/>
        </authorList>
    </citation>
    <scope>NUCLEOTIDE SEQUENCE [LARGE SCALE GENOMIC DNA]</scope>
    <source>
        <strain evidence="7">FT324</strain>
    </source>
</reference>
<dbReference type="Pfam" id="PF03466">
    <property type="entry name" value="LysR_substrate"/>
    <property type="match status" value="1"/>
</dbReference>
<dbReference type="Pfam" id="PF00126">
    <property type="entry name" value="HTH_1"/>
    <property type="match status" value="1"/>
</dbReference>
<keyword evidence="3" id="KW-0238">DNA-binding</keyword>
<dbReference type="SUPFAM" id="SSF53850">
    <property type="entry name" value="Periplasmic binding protein-like II"/>
    <property type="match status" value="1"/>
</dbReference>
<evidence type="ECO:0000313" key="6">
    <source>
        <dbReference type="EMBL" id="MCT8331581.1"/>
    </source>
</evidence>
<gene>
    <name evidence="6" type="ORF">N5I32_18855</name>
</gene>
<dbReference type="InterPro" id="IPR036388">
    <property type="entry name" value="WH-like_DNA-bd_sf"/>
</dbReference>
<evidence type="ECO:0000313" key="7">
    <source>
        <dbReference type="Proteomes" id="UP001205601"/>
    </source>
</evidence>
<accession>A0ABT2NRQ0</accession>
<dbReference type="SUPFAM" id="SSF46785">
    <property type="entry name" value="Winged helix' DNA-binding domain"/>
    <property type="match status" value="1"/>
</dbReference>
<dbReference type="InterPro" id="IPR005119">
    <property type="entry name" value="LysR_subst-bd"/>
</dbReference>
<dbReference type="RefSeq" id="WP_261497496.1">
    <property type="nucleotide sequence ID" value="NZ_JAOCQF010000005.1"/>
</dbReference>
<keyword evidence="7" id="KW-1185">Reference proteome</keyword>
<protein>
    <submittedName>
        <fullName evidence="6">LysR family transcriptional regulator</fullName>
    </submittedName>
</protein>
<evidence type="ECO:0000256" key="1">
    <source>
        <dbReference type="ARBA" id="ARBA00009437"/>
    </source>
</evidence>
<evidence type="ECO:0000259" key="5">
    <source>
        <dbReference type="PROSITE" id="PS50931"/>
    </source>
</evidence>
<evidence type="ECO:0000256" key="4">
    <source>
        <dbReference type="ARBA" id="ARBA00023163"/>
    </source>
</evidence>
<feature type="domain" description="HTH lysR-type" evidence="5">
    <location>
        <begin position="12"/>
        <end position="61"/>
    </location>
</feature>
<comment type="caution">
    <text evidence="6">The sequence shown here is derived from an EMBL/GenBank/DDBJ whole genome shotgun (WGS) entry which is preliminary data.</text>
</comment>
<name>A0ABT2NRQ0_9RHOB</name>
<evidence type="ECO:0000256" key="2">
    <source>
        <dbReference type="ARBA" id="ARBA00023015"/>
    </source>
</evidence>
<organism evidence="6 7">
    <name type="scientific">Albidovulum sediminis</name>
    <dbReference type="NCBI Taxonomy" id="3066345"/>
    <lineage>
        <taxon>Bacteria</taxon>
        <taxon>Pseudomonadati</taxon>
        <taxon>Pseudomonadota</taxon>
        <taxon>Alphaproteobacteria</taxon>
        <taxon>Rhodobacterales</taxon>
        <taxon>Paracoccaceae</taxon>
        <taxon>Albidovulum</taxon>
    </lineage>
</organism>